<protein>
    <submittedName>
        <fullName evidence="2">Uncharacterized protein</fullName>
    </submittedName>
</protein>
<dbReference type="AlphaFoldDB" id="A0A6V0E2E9"/>
<evidence type="ECO:0000256" key="1">
    <source>
        <dbReference type="SAM" id="SignalP"/>
    </source>
</evidence>
<evidence type="ECO:0000313" key="2">
    <source>
        <dbReference type="EMBL" id="CAD9599322.1"/>
    </source>
</evidence>
<gene>
    <name evidence="2" type="ORF">BRAN1462_LOCUS37385</name>
</gene>
<accession>A0A6V0E2E9</accession>
<sequence length="220" mass="23441">MCACVRWALAAGVAVLLAGARASPSSCDAGRVDGEGACASSSPLPGTEQVLIQTASVEHSSDLAWETEAVDADDAAGGSGRRRCCRRGSGSARRRTCKYDSVVHHRRRTNACDRPTTTSTTTSTLAAWPCELGKIPIMDDCEGPCNTYQHHLDSADSLGECQSMVAAAASDAVIMVFLPWNGQCVYWTRHPGYWSMSPGAIPENVQWQTGNDGRRSCFPA</sequence>
<dbReference type="EMBL" id="HBGW01058801">
    <property type="protein sequence ID" value="CAD9599322.1"/>
    <property type="molecule type" value="Transcribed_RNA"/>
</dbReference>
<organism evidence="2">
    <name type="scientific">Zooxanthella nutricula</name>
    <dbReference type="NCBI Taxonomy" id="1333877"/>
    <lineage>
        <taxon>Eukaryota</taxon>
        <taxon>Sar</taxon>
        <taxon>Alveolata</taxon>
        <taxon>Dinophyceae</taxon>
        <taxon>Peridiniales</taxon>
        <taxon>Peridiniales incertae sedis</taxon>
        <taxon>Zooxanthella</taxon>
    </lineage>
</organism>
<feature type="signal peptide" evidence="1">
    <location>
        <begin position="1"/>
        <end position="22"/>
    </location>
</feature>
<name>A0A6V0E2E9_9DINO</name>
<keyword evidence="1" id="KW-0732">Signal</keyword>
<reference evidence="2" key="1">
    <citation type="submission" date="2021-01" db="EMBL/GenBank/DDBJ databases">
        <authorList>
            <person name="Corre E."/>
            <person name="Pelletier E."/>
            <person name="Niang G."/>
            <person name="Scheremetjew M."/>
            <person name="Finn R."/>
            <person name="Kale V."/>
            <person name="Holt S."/>
            <person name="Cochrane G."/>
            <person name="Meng A."/>
            <person name="Brown T."/>
            <person name="Cohen L."/>
        </authorList>
    </citation>
    <scope>NUCLEOTIDE SEQUENCE</scope>
    <source>
        <strain evidence="2">RCC3387</strain>
    </source>
</reference>
<feature type="chain" id="PRO_5030160653" evidence="1">
    <location>
        <begin position="23"/>
        <end position="220"/>
    </location>
</feature>
<proteinExistence type="predicted"/>